<dbReference type="Pfam" id="PF14248">
    <property type="entry name" value="DUF4345"/>
    <property type="match status" value="1"/>
</dbReference>
<organism evidence="2 3">
    <name type="scientific">Actinokineospora diospyrosa</name>
    <dbReference type="NCBI Taxonomy" id="103728"/>
    <lineage>
        <taxon>Bacteria</taxon>
        <taxon>Bacillati</taxon>
        <taxon>Actinomycetota</taxon>
        <taxon>Actinomycetes</taxon>
        <taxon>Pseudonocardiales</taxon>
        <taxon>Pseudonocardiaceae</taxon>
        <taxon>Actinokineospora</taxon>
    </lineage>
</organism>
<evidence type="ECO:0008006" key="4">
    <source>
        <dbReference type="Google" id="ProtNLM"/>
    </source>
</evidence>
<sequence>MANRIILGLAGLVAVAIGAAQLLAPAAFHEASGLPAVHDPGALGEIRAVGAAILGIGGVITAGVFRPGLSRLSALLGTGFYLAFGAGRALGVAVDGVPPGSLLGAMAAEIVLGLACAYVLARTRVPVAA</sequence>
<dbReference type="InterPro" id="IPR025597">
    <property type="entry name" value="DUF4345"/>
</dbReference>
<feature type="transmembrane region" description="Helical" evidence="1">
    <location>
        <begin position="46"/>
        <end position="65"/>
    </location>
</feature>
<comment type="caution">
    <text evidence="2">The sequence shown here is derived from an EMBL/GenBank/DDBJ whole genome shotgun (WGS) entry which is preliminary data.</text>
</comment>
<keyword evidence="1" id="KW-0812">Transmembrane</keyword>
<keyword evidence="1" id="KW-0472">Membrane</keyword>
<gene>
    <name evidence="2" type="ORF">LV75_006046</name>
</gene>
<name>A0ABT1ILX6_9PSEU</name>
<accession>A0ABT1ILX6</accession>
<evidence type="ECO:0000313" key="3">
    <source>
        <dbReference type="Proteomes" id="UP001205185"/>
    </source>
</evidence>
<protein>
    <recommendedName>
        <fullName evidence="4">DUF4345 domain-containing protein</fullName>
    </recommendedName>
</protein>
<evidence type="ECO:0000313" key="2">
    <source>
        <dbReference type="EMBL" id="MCP2273516.1"/>
    </source>
</evidence>
<dbReference type="EMBL" id="JAMTCO010000017">
    <property type="protein sequence ID" value="MCP2273516.1"/>
    <property type="molecule type" value="Genomic_DNA"/>
</dbReference>
<proteinExistence type="predicted"/>
<dbReference type="Proteomes" id="UP001205185">
    <property type="component" value="Unassembled WGS sequence"/>
</dbReference>
<dbReference type="RefSeq" id="WP_253890718.1">
    <property type="nucleotide sequence ID" value="NZ_BAAAVB010000004.1"/>
</dbReference>
<feature type="transmembrane region" description="Helical" evidence="1">
    <location>
        <begin position="72"/>
        <end position="90"/>
    </location>
</feature>
<keyword evidence="3" id="KW-1185">Reference proteome</keyword>
<keyword evidence="1" id="KW-1133">Transmembrane helix</keyword>
<evidence type="ECO:0000256" key="1">
    <source>
        <dbReference type="SAM" id="Phobius"/>
    </source>
</evidence>
<feature type="transmembrane region" description="Helical" evidence="1">
    <location>
        <begin position="102"/>
        <end position="121"/>
    </location>
</feature>
<reference evidence="2 3" key="1">
    <citation type="submission" date="2022-06" db="EMBL/GenBank/DDBJ databases">
        <title>Genomic Encyclopedia of Archaeal and Bacterial Type Strains, Phase II (KMG-II): from individual species to whole genera.</title>
        <authorList>
            <person name="Goeker M."/>
        </authorList>
    </citation>
    <scope>NUCLEOTIDE SEQUENCE [LARGE SCALE GENOMIC DNA]</scope>
    <source>
        <strain evidence="2 3">DSM 44255</strain>
    </source>
</reference>